<dbReference type="GO" id="GO:0000270">
    <property type="term" value="P:peptidoglycan metabolic process"/>
    <property type="evidence" value="ECO:0007669"/>
    <property type="project" value="InterPro"/>
</dbReference>
<evidence type="ECO:0000259" key="3">
    <source>
        <dbReference type="Pfam" id="PF01464"/>
    </source>
</evidence>
<dbReference type="InterPro" id="IPR000189">
    <property type="entry name" value="Transglyc_AS"/>
</dbReference>
<protein>
    <submittedName>
        <fullName evidence="4">Lytic transglycosylase domain-containing protein</fullName>
    </submittedName>
</protein>
<dbReference type="InterPro" id="IPR023346">
    <property type="entry name" value="Lysozyme-like_dom_sf"/>
</dbReference>
<evidence type="ECO:0000313" key="4">
    <source>
        <dbReference type="EMBL" id="HFC93312.1"/>
    </source>
</evidence>
<reference evidence="4" key="1">
    <citation type="journal article" date="2020" name="mSystems">
        <title>Genome- and Community-Level Interaction Insights into Carbon Utilization and Element Cycling Functions of Hydrothermarchaeota in Hydrothermal Sediment.</title>
        <authorList>
            <person name="Zhou Z."/>
            <person name="Liu Y."/>
            <person name="Xu W."/>
            <person name="Pan J."/>
            <person name="Luo Z.H."/>
            <person name="Li M."/>
        </authorList>
    </citation>
    <scope>NUCLEOTIDE SEQUENCE [LARGE SCALE GENOMIC DNA]</scope>
    <source>
        <strain evidence="4">HyVt-493</strain>
    </source>
</reference>
<accession>A0A7V2T1A9</accession>
<gene>
    <name evidence="4" type="ORF">ENJ51_10935</name>
</gene>
<evidence type="ECO:0000256" key="2">
    <source>
        <dbReference type="SAM" id="MobiDB-lite"/>
    </source>
</evidence>
<dbReference type="GO" id="GO:0008933">
    <property type="term" value="F:peptidoglycan lytic transglycosylase activity"/>
    <property type="evidence" value="ECO:0007669"/>
    <property type="project" value="InterPro"/>
</dbReference>
<name>A0A7V2T1A9_LEUMU</name>
<dbReference type="Gene3D" id="1.10.530.10">
    <property type="match status" value="1"/>
</dbReference>
<feature type="region of interest" description="Disordered" evidence="2">
    <location>
        <begin position="1"/>
        <end position="28"/>
    </location>
</feature>
<feature type="non-terminal residue" evidence="4">
    <location>
        <position position="175"/>
    </location>
</feature>
<sequence>MLTPESPSAFAGQKTTKKPKKNVRGGSCLRSTDTVRRKAYKLDSIINKSAQRHSVDANLIRAVIAIESCYNAYAVSLAGAQGLMQLIPATADRFGVTNSFDVKQNINAGTKYLSFLLKRFNGDLRKVTAGYNAGEGRVDQYSHAPYNGVPPYKETRNYVKNVLRIYSELSGNYTQ</sequence>
<dbReference type="SUPFAM" id="SSF53955">
    <property type="entry name" value="Lysozyme-like"/>
    <property type="match status" value="1"/>
</dbReference>
<dbReference type="PANTHER" id="PTHR37423:SF2">
    <property type="entry name" value="MEMBRANE-BOUND LYTIC MUREIN TRANSGLYCOSYLASE C"/>
    <property type="match status" value="1"/>
</dbReference>
<dbReference type="GO" id="GO:0016020">
    <property type="term" value="C:membrane"/>
    <property type="evidence" value="ECO:0007669"/>
    <property type="project" value="InterPro"/>
</dbReference>
<evidence type="ECO:0000256" key="1">
    <source>
        <dbReference type="ARBA" id="ARBA00007734"/>
    </source>
</evidence>
<dbReference type="Pfam" id="PF01464">
    <property type="entry name" value="SLT"/>
    <property type="match status" value="1"/>
</dbReference>
<dbReference type="CDD" id="cd00254">
    <property type="entry name" value="LT-like"/>
    <property type="match status" value="1"/>
</dbReference>
<dbReference type="PANTHER" id="PTHR37423">
    <property type="entry name" value="SOLUBLE LYTIC MUREIN TRANSGLYCOSYLASE-RELATED"/>
    <property type="match status" value="1"/>
</dbReference>
<comment type="similarity">
    <text evidence="1">Belongs to the transglycosylase Slt family.</text>
</comment>
<dbReference type="Proteomes" id="UP000885750">
    <property type="component" value="Unassembled WGS sequence"/>
</dbReference>
<comment type="caution">
    <text evidence="4">The sequence shown here is derived from an EMBL/GenBank/DDBJ whole genome shotgun (WGS) entry which is preliminary data.</text>
</comment>
<organism evidence="4">
    <name type="scientific">Leucothrix mucor</name>
    <dbReference type="NCBI Taxonomy" id="45248"/>
    <lineage>
        <taxon>Bacteria</taxon>
        <taxon>Pseudomonadati</taxon>
        <taxon>Pseudomonadota</taxon>
        <taxon>Gammaproteobacteria</taxon>
        <taxon>Thiotrichales</taxon>
        <taxon>Thiotrichaceae</taxon>
        <taxon>Leucothrix</taxon>
    </lineage>
</organism>
<dbReference type="EMBL" id="DRMS01000411">
    <property type="protein sequence ID" value="HFC93312.1"/>
    <property type="molecule type" value="Genomic_DNA"/>
</dbReference>
<dbReference type="AlphaFoldDB" id="A0A7V2T1A9"/>
<proteinExistence type="inferred from homology"/>
<dbReference type="InterPro" id="IPR008258">
    <property type="entry name" value="Transglycosylase_SLT_dom_1"/>
</dbReference>
<dbReference type="PROSITE" id="PS00922">
    <property type="entry name" value="TRANSGLYCOSYLASE"/>
    <property type="match status" value="1"/>
</dbReference>
<feature type="domain" description="Transglycosylase SLT" evidence="3">
    <location>
        <begin position="45"/>
        <end position="144"/>
    </location>
</feature>